<evidence type="ECO:0000313" key="4">
    <source>
        <dbReference type="Proteomes" id="UP000195152"/>
    </source>
</evidence>
<dbReference type="InterPro" id="IPR035437">
    <property type="entry name" value="SNase_OB-fold_sf"/>
</dbReference>
<gene>
    <name evidence="3" type="ORF">BK699_09840</name>
</gene>
<feature type="region of interest" description="Disordered" evidence="1">
    <location>
        <begin position="46"/>
        <end position="65"/>
    </location>
</feature>
<reference evidence="3 4" key="1">
    <citation type="submission" date="2016-10" db="EMBL/GenBank/DDBJ databases">
        <title>Comparative genomics of Bacillus thuringiensis reveals a path to pathogens against multiple invertebrate hosts.</title>
        <authorList>
            <person name="Zheng J."/>
            <person name="Gao Q."/>
            <person name="Liu H."/>
            <person name="Peng D."/>
            <person name="Ruan L."/>
            <person name="Sun M."/>
        </authorList>
    </citation>
    <scope>NUCLEOTIDE SEQUENCE [LARGE SCALE GENOMIC DNA]</scope>
    <source>
        <strain evidence="3">BGSC 4AC1</strain>
    </source>
</reference>
<dbReference type="Gene3D" id="2.40.50.90">
    <property type="match status" value="1"/>
</dbReference>
<organism evidence="3 4">
    <name type="scientific">Bacillus thuringiensis serovar mexicanensis</name>
    <dbReference type="NCBI Taxonomy" id="180868"/>
    <lineage>
        <taxon>Bacteria</taxon>
        <taxon>Bacillati</taxon>
        <taxon>Bacillota</taxon>
        <taxon>Bacilli</taxon>
        <taxon>Bacillales</taxon>
        <taxon>Bacillaceae</taxon>
        <taxon>Bacillus</taxon>
        <taxon>Bacillus cereus group</taxon>
    </lineage>
</organism>
<dbReference type="PROSITE" id="PS50830">
    <property type="entry name" value="TNASE_3"/>
    <property type="match status" value="1"/>
</dbReference>
<dbReference type="EMBL" id="NFCF01000063">
    <property type="protein sequence ID" value="OTW50837.1"/>
    <property type="molecule type" value="Genomic_DNA"/>
</dbReference>
<accession>A0A242WAM4</accession>
<feature type="domain" description="TNase-like" evidence="2">
    <location>
        <begin position="79"/>
        <end position="210"/>
    </location>
</feature>
<dbReference type="PROSITE" id="PS51257">
    <property type="entry name" value="PROKAR_LIPOPROTEIN"/>
    <property type="match status" value="1"/>
</dbReference>
<dbReference type="RefSeq" id="WP_003290690.1">
    <property type="nucleotide sequence ID" value="NZ_NFCF01000063.1"/>
</dbReference>
<dbReference type="InterPro" id="IPR016071">
    <property type="entry name" value="Staphylococal_nuclease_OB-fold"/>
</dbReference>
<sequence>MDKSLIRCFGISILVLTISGCSNTSQVGQNGLITGVNESDIEKQTSALTGLSGDQTNKPKKREMTKPETEFFPEMPKNTLKSKQFNKVLSANKIKFKDGSSIELIGIQTEKNSTRREFVEFQPENCQKTLEAILLDEKNVFVEIISGDEEGEMYGYLWIGDSKELRNVNALLLQEGLAKVVRISDVTKYDESFHVIEQEAYRSKLGIWKEIDKK</sequence>
<name>A0A242WAM4_BACTU</name>
<evidence type="ECO:0000259" key="2">
    <source>
        <dbReference type="PROSITE" id="PS50830"/>
    </source>
</evidence>
<proteinExistence type="predicted"/>
<dbReference type="SMART" id="SM00318">
    <property type="entry name" value="SNc"/>
    <property type="match status" value="1"/>
</dbReference>
<dbReference type="Proteomes" id="UP000195152">
    <property type="component" value="Unassembled WGS sequence"/>
</dbReference>
<protein>
    <submittedName>
        <fullName evidence="3">Nuclease</fullName>
    </submittedName>
</protein>
<dbReference type="Pfam" id="PF00565">
    <property type="entry name" value="SNase"/>
    <property type="match status" value="1"/>
</dbReference>
<evidence type="ECO:0000313" key="3">
    <source>
        <dbReference type="EMBL" id="OTW50837.1"/>
    </source>
</evidence>
<feature type="compositionally biased region" description="Polar residues" evidence="1">
    <location>
        <begin position="46"/>
        <end position="56"/>
    </location>
</feature>
<comment type="caution">
    <text evidence="3">The sequence shown here is derived from an EMBL/GenBank/DDBJ whole genome shotgun (WGS) entry which is preliminary data.</text>
</comment>
<dbReference type="AlphaFoldDB" id="A0A242WAM4"/>
<dbReference type="SUPFAM" id="SSF50199">
    <property type="entry name" value="Staphylococcal nuclease"/>
    <property type="match status" value="1"/>
</dbReference>
<evidence type="ECO:0000256" key="1">
    <source>
        <dbReference type="SAM" id="MobiDB-lite"/>
    </source>
</evidence>